<keyword evidence="1" id="KW-1133">Transmembrane helix</keyword>
<evidence type="ECO:0000256" key="1">
    <source>
        <dbReference type="SAM" id="Phobius"/>
    </source>
</evidence>
<geneLocation type="chloroplast" evidence="2"/>
<dbReference type="AlphaFoldDB" id="A0A2U8GH48"/>
<dbReference type="GO" id="GO:0004519">
    <property type="term" value="F:endonuclease activity"/>
    <property type="evidence" value="ECO:0007669"/>
    <property type="project" value="UniProtKB-KW"/>
</dbReference>
<evidence type="ECO:0000313" key="2">
    <source>
        <dbReference type="EMBL" id="AWI68034.1"/>
    </source>
</evidence>
<keyword evidence="2" id="KW-0150">Chloroplast</keyword>
<keyword evidence="1" id="KW-0812">Transmembrane</keyword>
<proteinExistence type="predicted"/>
<sequence length="394" mass="45622">MEIKRINLLHVHEFILLNRIFFTWLSKNSSKCSEKLALNCSQQDVFTIATQLLSYGIRNGYKNLNVSTFLSQWSESYQLDKAISRDSILNHSVFVAINFLVYGVFSIFSTLKAQERLLNEDVLSKNTGIERSIREKARNFLEFLSNFKEVLLQNWDNLLNSSENVDNKSKTKKQKPKIYYTYRLTYQEPGSDIKKYYMGYRGCTTHPLLDESFSSSNLVKELKRQHGSKCLKKKILGIYLTQQEALASEVLYHETLKVDTNKAFLNQAKQTTTAFFYDNTGSIQTDESNEKCSITLKGRNRFTTEGLARLIAYQTARECSDSDREALRQAALARNAQKVVCRYCGNEGQVTAMHRWHFENCKKAPNPSQKSIKEREELRQRMLGFNTNKEKDTE</sequence>
<feature type="transmembrane region" description="Helical" evidence="1">
    <location>
        <begin position="88"/>
        <end position="108"/>
    </location>
</feature>
<keyword evidence="2" id="KW-0378">Hydrolase</keyword>
<dbReference type="GeneID" id="36951474"/>
<dbReference type="RefSeq" id="YP_009491892.1">
    <property type="nucleotide sequence ID" value="NC_037918.1"/>
</dbReference>
<reference evidence="2" key="1">
    <citation type="journal article" date="2018" name="Am. J. Bot.">
        <title>Organellar phylogenomics inform systematics in the green algal family Hydrodictyaceae (Chlorophyceae) and provide clues to the complex evolutionary history of plastid genomes in the green algal tree of life.</title>
        <authorList>
            <person name="McManus H.A."/>
            <person name="Fucikova K."/>
            <person name="Lewis P.O."/>
            <person name="Lewis L.A."/>
            <person name="Karol K.G."/>
        </authorList>
    </citation>
    <scope>NUCLEOTIDE SEQUENCE</scope>
</reference>
<accession>A0A2U8GH48</accession>
<keyword evidence="2" id="KW-0255">Endonuclease</keyword>
<name>A0A2U8GH48_9CHLO</name>
<dbReference type="EMBL" id="MF276976">
    <property type="protein sequence ID" value="AWI68034.1"/>
    <property type="molecule type" value="Genomic_DNA"/>
</dbReference>
<protein>
    <submittedName>
        <fullName evidence="2">Putative GIY-YIG endonuclease</fullName>
    </submittedName>
</protein>
<keyword evidence="2" id="KW-0934">Plastid</keyword>
<keyword evidence="1" id="KW-0472">Membrane</keyword>
<keyword evidence="2" id="KW-0540">Nuclease</keyword>
<organism evidence="2">
    <name type="scientific">Lacunastrum gracillimum</name>
    <dbReference type="NCBI Taxonomy" id="427913"/>
    <lineage>
        <taxon>Eukaryota</taxon>
        <taxon>Viridiplantae</taxon>
        <taxon>Chlorophyta</taxon>
        <taxon>core chlorophytes</taxon>
        <taxon>Chlorophyceae</taxon>
        <taxon>CS clade</taxon>
        <taxon>Sphaeropleales</taxon>
        <taxon>Hydrodictyaceae</taxon>
        <taxon>Lacunastrum</taxon>
    </lineage>
</organism>